<evidence type="ECO:0000256" key="1">
    <source>
        <dbReference type="SAM" id="Phobius"/>
    </source>
</evidence>
<keyword evidence="1" id="KW-1133">Transmembrane helix</keyword>
<sequence>MKWIIITLFSILVVLIMFFGLGPVLLADGSEQERIITLAIVLLLFVAISISIKILLKKFK</sequence>
<name>A0ABS2DGQ2_9BACI</name>
<keyword evidence="1" id="KW-0472">Membrane</keyword>
<evidence type="ECO:0000313" key="2">
    <source>
        <dbReference type="EMBL" id="MBM6617662.1"/>
    </source>
</evidence>
<keyword evidence="1" id="KW-0812">Transmembrane</keyword>
<feature type="transmembrane region" description="Helical" evidence="1">
    <location>
        <begin position="36"/>
        <end position="56"/>
    </location>
</feature>
<protein>
    <submittedName>
        <fullName evidence="2">Uncharacterized protein</fullName>
    </submittedName>
</protein>
<accession>A0ABS2DGQ2</accession>
<dbReference type="InterPro" id="IPR054229">
    <property type="entry name" value="DUF6954"/>
</dbReference>
<evidence type="ECO:0000313" key="3">
    <source>
        <dbReference type="Proteomes" id="UP001518925"/>
    </source>
</evidence>
<proteinExistence type="predicted"/>
<keyword evidence="3" id="KW-1185">Reference proteome</keyword>
<dbReference type="Pfam" id="PF22268">
    <property type="entry name" value="DUF6954"/>
    <property type="match status" value="1"/>
</dbReference>
<organism evidence="2 3">
    <name type="scientific">Bacillus suaedaesalsae</name>
    <dbReference type="NCBI Taxonomy" id="2810349"/>
    <lineage>
        <taxon>Bacteria</taxon>
        <taxon>Bacillati</taxon>
        <taxon>Bacillota</taxon>
        <taxon>Bacilli</taxon>
        <taxon>Bacillales</taxon>
        <taxon>Bacillaceae</taxon>
        <taxon>Bacillus</taxon>
    </lineage>
</organism>
<dbReference type="Proteomes" id="UP001518925">
    <property type="component" value="Unassembled WGS sequence"/>
</dbReference>
<gene>
    <name evidence="2" type="ORF">JR050_08205</name>
</gene>
<comment type="caution">
    <text evidence="2">The sequence shown here is derived from an EMBL/GenBank/DDBJ whole genome shotgun (WGS) entry which is preliminary data.</text>
</comment>
<dbReference type="RefSeq" id="WP_204203035.1">
    <property type="nucleotide sequence ID" value="NZ_JAFELM010000024.1"/>
</dbReference>
<dbReference type="EMBL" id="JAFELM010000024">
    <property type="protein sequence ID" value="MBM6617662.1"/>
    <property type="molecule type" value="Genomic_DNA"/>
</dbReference>
<reference evidence="2 3" key="1">
    <citation type="submission" date="2021-02" db="EMBL/GenBank/DDBJ databases">
        <title>Bacillus sp. RD4P76, an endophyte from a halophyte.</title>
        <authorList>
            <person name="Sun J.-Q."/>
        </authorList>
    </citation>
    <scope>NUCLEOTIDE SEQUENCE [LARGE SCALE GENOMIC DNA]</scope>
    <source>
        <strain evidence="2 3">RD4P76</strain>
    </source>
</reference>